<sequence length="285" mass="31932">ETTHKVAENTSTTHDRFRPSWGSSGKRGPRVSVDLMSYLNPNWTVFEKYTHLQINLIFRLSRRHGQSGWSADLLTGRSVVRTRLPPLDFPCLGSGDPAAASCYSWHDIRDIAVYFHKGNYSQNLRSVFSNLDLGDFLAQVVRAHFTDRKVRGSNPTSATRLPLSRLGQPGSNPALVLPSGGMAARHRKGVTATYLPISKDNFYVELNGMTKCTVNREILKDIGQVQLRVGLTPPRTDYVTSIGEETFTLQLPSSANKPTTSRRTRATYNPQNHHFVSSTREPTYR</sequence>
<dbReference type="CTD" id="20326993"/>
<reference evidence="2 3" key="1">
    <citation type="submission" date="2013-11" db="EMBL/GenBank/DDBJ databases">
        <title>Opisthorchis viverrini - life in the bile duct.</title>
        <authorList>
            <person name="Young N.D."/>
            <person name="Nagarajan N."/>
            <person name="Lin S.J."/>
            <person name="Korhonen P.K."/>
            <person name="Jex A.R."/>
            <person name="Hall R.S."/>
            <person name="Safavi-Hemami H."/>
            <person name="Kaewkong W."/>
            <person name="Bertrand D."/>
            <person name="Gao S."/>
            <person name="Seet Q."/>
            <person name="Wongkham S."/>
            <person name="Teh B.T."/>
            <person name="Wongkham C."/>
            <person name="Intapan P.M."/>
            <person name="Maleewong W."/>
            <person name="Yang X."/>
            <person name="Hu M."/>
            <person name="Wang Z."/>
            <person name="Hofmann A."/>
            <person name="Sternberg P.W."/>
            <person name="Tan P."/>
            <person name="Wang J."/>
            <person name="Gasser R.B."/>
        </authorList>
    </citation>
    <scope>NUCLEOTIDE SEQUENCE [LARGE SCALE GENOMIC DNA]</scope>
</reference>
<protein>
    <submittedName>
        <fullName evidence="2">Uncharacterized protein</fullName>
    </submittedName>
</protein>
<feature type="compositionally biased region" description="Polar residues" evidence="1">
    <location>
        <begin position="250"/>
        <end position="259"/>
    </location>
</feature>
<evidence type="ECO:0000313" key="2">
    <source>
        <dbReference type="EMBL" id="KER32223.1"/>
    </source>
</evidence>
<organism evidence="2 3">
    <name type="scientific">Opisthorchis viverrini</name>
    <name type="common">Southeast Asian liver fluke</name>
    <dbReference type="NCBI Taxonomy" id="6198"/>
    <lineage>
        <taxon>Eukaryota</taxon>
        <taxon>Metazoa</taxon>
        <taxon>Spiralia</taxon>
        <taxon>Lophotrochozoa</taxon>
        <taxon>Platyhelminthes</taxon>
        <taxon>Trematoda</taxon>
        <taxon>Digenea</taxon>
        <taxon>Opisthorchiida</taxon>
        <taxon>Opisthorchiata</taxon>
        <taxon>Opisthorchiidae</taxon>
        <taxon>Opisthorchis</taxon>
    </lineage>
</organism>
<dbReference type="AlphaFoldDB" id="A0A074ZXR6"/>
<proteinExistence type="predicted"/>
<dbReference type="KEGG" id="ovi:T265_12825"/>
<evidence type="ECO:0000256" key="1">
    <source>
        <dbReference type="SAM" id="MobiDB-lite"/>
    </source>
</evidence>
<dbReference type="Proteomes" id="UP000054324">
    <property type="component" value="Unassembled WGS sequence"/>
</dbReference>
<dbReference type="EMBL" id="KL596636">
    <property type="protein sequence ID" value="KER32223.1"/>
    <property type="molecule type" value="Genomic_DNA"/>
</dbReference>
<dbReference type="OrthoDB" id="6266369at2759"/>
<gene>
    <name evidence="2" type="ORF">T265_12825</name>
</gene>
<evidence type="ECO:0000313" key="3">
    <source>
        <dbReference type="Proteomes" id="UP000054324"/>
    </source>
</evidence>
<feature type="region of interest" description="Disordered" evidence="1">
    <location>
        <begin position="250"/>
        <end position="285"/>
    </location>
</feature>
<accession>A0A074ZXR6</accession>
<feature type="region of interest" description="Disordered" evidence="1">
    <location>
        <begin position="1"/>
        <end position="27"/>
    </location>
</feature>
<dbReference type="RefSeq" id="XP_009164050.1">
    <property type="nucleotide sequence ID" value="XM_009165786.1"/>
</dbReference>
<keyword evidence="3" id="KW-1185">Reference proteome</keyword>
<name>A0A074ZXR6_OPIVI</name>
<feature type="compositionally biased region" description="Polar residues" evidence="1">
    <location>
        <begin position="266"/>
        <end position="285"/>
    </location>
</feature>
<feature type="non-terminal residue" evidence="2">
    <location>
        <position position="1"/>
    </location>
</feature>
<feature type="compositionally biased region" description="Basic and acidic residues" evidence="1">
    <location>
        <begin position="1"/>
        <end position="18"/>
    </location>
</feature>
<dbReference type="GeneID" id="20326993"/>